<reference evidence="2" key="1">
    <citation type="journal article" date="2024" name="Proc. Natl. Acad. Sci. U.S.A.">
        <title>Extraordinary preservation of gene collinearity over three hundred million years revealed in homosporous lycophytes.</title>
        <authorList>
            <person name="Li C."/>
            <person name="Wickell D."/>
            <person name="Kuo L.Y."/>
            <person name="Chen X."/>
            <person name="Nie B."/>
            <person name="Liao X."/>
            <person name="Peng D."/>
            <person name="Ji J."/>
            <person name="Jenkins J."/>
            <person name="Williams M."/>
            <person name="Shu S."/>
            <person name="Plott C."/>
            <person name="Barry K."/>
            <person name="Rajasekar S."/>
            <person name="Grimwood J."/>
            <person name="Han X."/>
            <person name="Sun S."/>
            <person name="Hou Z."/>
            <person name="He W."/>
            <person name="Dai G."/>
            <person name="Sun C."/>
            <person name="Schmutz J."/>
            <person name="Leebens-Mack J.H."/>
            <person name="Li F.W."/>
            <person name="Wang L."/>
        </authorList>
    </citation>
    <scope>NUCLEOTIDE SEQUENCE [LARGE SCALE GENOMIC DNA]</scope>
    <source>
        <strain evidence="2">cv. PW_Plant_1</strain>
    </source>
</reference>
<evidence type="ECO:0000313" key="1">
    <source>
        <dbReference type="EMBL" id="KAJ7521844.1"/>
    </source>
</evidence>
<keyword evidence="2" id="KW-1185">Reference proteome</keyword>
<evidence type="ECO:0000313" key="2">
    <source>
        <dbReference type="Proteomes" id="UP001162992"/>
    </source>
</evidence>
<accession>A0ACC2AXN1</accession>
<organism evidence="1 2">
    <name type="scientific">Diphasiastrum complanatum</name>
    <name type="common">Issler's clubmoss</name>
    <name type="synonym">Lycopodium complanatum</name>
    <dbReference type="NCBI Taxonomy" id="34168"/>
    <lineage>
        <taxon>Eukaryota</taxon>
        <taxon>Viridiplantae</taxon>
        <taxon>Streptophyta</taxon>
        <taxon>Embryophyta</taxon>
        <taxon>Tracheophyta</taxon>
        <taxon>Lycopodiopsida</taxon>
        <taxon>Lycopodiales</taxon>
        <taxon>Lycopodiaceae</taxon>
        <taxon>Lycopodioideae</taxon>
        <taxon>Diphasiastrum</taxon>
    </lineage>
</organism>
<comment type="caution">
    <text evidence="1">The sequence shown here is derived from an EMBL/GenBank/DDBJ whole genome shotgun (WGS) entry which is preliminary data.</text>
</comment>
<dbReference type="Proteomes" id="UP001162992">
    <property type="component" value="Chromosome 19"/>
</dbReference>
<proteinExistence type="predicted"/>
<sequence length="301" mass="34677">MVLDFESARQSAYSEHDMIADVLETVAFVMDLEPHLFRSAHIQCSVADRRLAIVRVLCIAGYDAGICRSKWRGFNMKEHTYKYIDVAFHQLQKNNSWVTKRLIVDTEFRDHFEIARASEEYTHLLQQLPSPFVGFGHELSGFIQCMCQAAAISFHKIGMGVPPWREVEHMSSLWFSNYKRFTSTHHHFAGYDMCFHYHINRDELYPAYGLICSYSWTSELPRRRAIFESLNRRVKSATLESIICEIMGCGCGFYEVKNGWKPPPMNPKKAPTSSKRAMGGLSLAFAIHHYEEGCNDDVDPQ</sequence>
<name>A0ACC2AXN1_DIPCM</name>
<gene>
    <name evidence="1" type="ORF">O6H91_19G070900</name>
</gene>
<dbReference type="EMBL" id="CM055110">
    <property type="protein sequence ID" value="KAJ7521844.1"/>
    <property type="molecule type" value="Genomic_DNA"/>
</dbReference>
<protein>
    <submittedName>
        <fullName evidence="1">Uncharacterized protein</fullName>
    </submittedName>
</protein>